<dbReference type="OrthoDB" id="5517715at2"/>
<comment type="caution">
    <text evidence="1">The sequence shown here is derived from an EMBL/GenBank/DDBJ whole genome shotgun (WGS) entry which is preliminary data.</text>
</comment>
<gene>
    <name evidence="1" type="ORF">D7X32_00935</name>
</gene>
<reference evidence="2" key="1">
    <citation type="submission" date="2018-09" db="EMBL/GenBank/DDBJ databases">
        <authorList>
            <person name="Livingstone P.G."/>
            <person name="Whitworth D.E."/>
        </authorList>
    </citation>
    <scope>NUCLEOTIDE SEQUENCE [LARGE SCALE GENOMIC DNA]</scope>
    <source>
        <strain evidence="2">CA043D</strain>
    </source>
</reference>
<dbReference type="EMBL" id="RAWE01000002">
    <property type="protein sequence ID" value="RKH07670.1"/>
    <property type="molecule type" value="Genomic_DNA"/>
</dbReference>
<name>A0A3A8KI87_9BACT</name>
<protein>
    <submittedName>
        <fullName evidence="1">Uncharacterized protein</fullName>
    </submittedName>
</protein>
<dbReference type="AlphaFoldDB" id="A0A3A8KI87"/>
<evidence type="ECO:0000313" key="2">
    <source>
        <dbReference type="Proteomes" id="UP000268313"/>
    </source>
</evidence>
<sequence length="73" mass="7973">MRYTRKNVSDLLSSVQGSPDVQGFGTSTFAGSTWNMVPSFGGGAVWQNSWTYQWTCEDGGTVTAEDRSTFGCY</sequence>
<dbReference type="RefSeq" id="WP_120600585.1">
    <property type="nucleotide sequence ID" value="NZ_JABFJX010000001.1"/>
</dbReference>
<dbReference type="Proteomes" id="UP000268313">
    <property type="component" value="Unassembled WGS sequence"/>
</dbReference>
<proteinExistence type="predicted"/>
<keyword evidence="2" id="KW-1185">Reference proteome</keyword>
<evidence type="ECO:0000313" key="1">
    <source>
        <dbReference type="EMBL" id="RKH07670.1"/>
    </source>
</evidence>
<organism evidence="1 2">
    <name type="scientific">Corallococcus carmarthensis</name>
    <dbReference type="NCBI Taxonomy" id="2316728"/>
    <lineage>
        <taxon>Bacteria</taxon>
        <taxon>Pseudomonadati</taxon>
        <taxon>Myxococcota</taxon>
        <taxon>Myxococcia</taxon>
        <taxon>Myxococcales</taxon>
        <taxon>Cystobacterineae</taxon>
        <taxon>Myxococcaceae</taxon>
        <taxon>Corallococcus</taxon>
    </lineage>
</organism>
<accession>A0A3A8KI87</accession>